<sequence length="798" mass="88762">MSLDHALPQPPSDLTTNPQLKRKRDEKETRSSRIAVDTISLKSTGSTTSSDSKTFAPVCLLPRAQLPLVWLDPAGDGVQMLVGTVVLLEGTEKEAVNVLVARDRVSKRYWAIERAGYQSYALCRLMSAIDRRVLEMRSTARYEIVTYESTVIQTASAAAVGLPSKRQHLLTPPPLHSSSPAIETIELPKLPAPQPSVIVCPTTEQQAIDEPRFEAGTPTLSLQDVLQDLCKHYLEALYLSRTSIAYFVKGPLSRARNAINDAPDSASHSSGLITFLREMLLSVSMSDKRTKDGLPTIVKELTERPEAEGEQVKPPSKTKWKPKRDRAGFLSDEKHHVEQWWQNTNQNSPEETLPVSLVSHIHHKLQYLRNRETFLQIIILLETMALETGVQVDTPVTATGQMQASLNESQGNTHNDKKRSRRPLDLQTHLENLLDRLTIWHSLDFKSPQKERDGAVPELETHDELRSFCIEVVLPFYMPRLPKLAALVNKKLGGPSAPTPSKRAIAGRPGEPAQRRPPTEKKSRRSLHRVATDSNMQTGRMPPTLSRSATDSQLQDGVRIKRESSVSSSLHSIPLARSNSQRQRLNSLASLSRREVDLTAVTAATEGKLRKKAEQEARVREAVASIRRPDRALALKENAAEVDAKFAKTIPGLKRTHSSSSVHIAASPNAARVVAATPRKPRPHTNQWALQKRLRHISHLQGSPMSRWYPRLDIAHVWLTITSRHPRPIDCTPSRPRAGFSLAETPLANSKSKIDLAGLKSVPALFDKNPNVVITTPAFETSLDDLMGWNDDAYEELA</sequence>
<feature type="region of interest" description="Disordered" evidence="1">
    <location>
        <begin position="303"/>
        <end position="324"/>
    </location>
</feature>
<protein>
    <recommendedName>
        <fullName evidence="2">DNA replication regulator Sld3 C-terminal domain-containing protein</fullName>
    </recommendedName>
</protein>
<organism evidence="3 4">
    <name type="scientific">Peltaster fructicola</name>
    <dbReference type="NCBI Taxonomy" id="286661"/>
    <lineage>
        <taxon>Eukaryota</taxon>
        <taxon>Fungi</taxon>
        <taxon>Dikarya</taxon>
        <taxon>Ascomycota</taxon>
        <taxon>Pezizomycotina</taxon>
        <taxon>Dothideomycetes</taxon>
        <taxon>Dothideomycetes incertae sedis</taxon>
        <taxon>Peltaster</taxon>
    </lineage>
</organism>
<dbReference type="GO" id="GO:0031261">
    <property type="term" value="C:DNA replication preinitiation complex"/>
    <property type="evidence" value="ECO:0007669"/>
    <property type="project" value="TreeGrafter"/>
</dbReference>
<feature type="domain" description="DNA replication regulator Sld3 C-terminal" evidence="2">
    <location>
        <begin position="224"/>
        <end position="683"/>
    </location>
</feature>
<dbReference type="PANTHER" id="PTHR28067">
    <property type="entry name" value="DNA REPLICATION REGULATOR SLD3"/>
    <property type="match status" value="1"/>
</dbReference>
<dbReference type="Proteomes" id="UP000503462">
    <property type="component" value="Chromosome 5"/>
</dbReference>
<evidence type="ECO:0000313" key="3">
    <source>
        <dbReference type="EMBL" id="QIX02196.1"/>
    </source>
</evidence>
<dbReference type="EMBL" id="CP051143">
    <property type="protein sequence ID" value="QIX02196.1"/>
    <property type="molecule type" value="Genomic_DNA"/>
</dbReference>
<proteinExistence type="predicted"/>
<dbReference type="InterPro" id="IPR013948">
    <property type="entry name" value="DNA_replication_reg_Sld3_C"/>
</dbReference>
<dbReference type="OrthoDB" id="5395343at2759"/>
<evidence type="ECO:0000259" key="2">
    <source>
        <dbReference type="Pfam" id="PF08639"/>
    </source>
</evidence>
<feature type="compositionally biased region" description="Polar residues" evidence="1">
    <location>
        <begin position="545"/>
        <end position="555"/>
    </location>
</feature>
<dbReference type="PANTHER" id="PTHR28067:SF1">
    <property type="entry name" value="DNA REPLICATION REGULATOR SLD3"/>
    <property type="match status" value="1"/>
</dbReference>
<feature type="region of interest" description="Disordered" evidence="1">
    <location>
        <begin position="493"/>
        <end position="556"/>
    </location>
</feature>
<dbReference type="GO" id="GO:0006270">
    <property type="term" value="P:DNA replication initiation"/>
    <property type="evidence" value="ECO:0007669"/>
    <property type="project" value="InterPro"/>
</dbReference>
<evidence type="ECO:0000256" key="1">
    <source>
        <dbReference type="SAM" id="MobiDB-lite"/>
    </source>
</evidence>
<feature type="region of interest" description="Disordered" evidence="1">
    <location>
        <begin position="1"/>
        <end position="32"/>
    </location>
</feature>
<dbReference type="Pfam" id="PF08639">
    <property type="entry name" value="Sld3_STD"/>
    <property type="match status" value="1"/>
</dbReference>
<reference evidence="3 4" key="1">
    <citation type="journal article" date="2016" name="Sci. Rep.">
        <title>Peltaster fructicola genome reveals evolution from an invasive phytopathogen to an ectophytic parasite.</title>
        <authorList>
            <person name="Xu C."/>
            <person name="Chen H."/>
            <person name="Gleason M.L."/>
            <person name="Xu J.R."/>
            <person name="Liu H."/>
            <person name="Zhang R."/>
            <person name="Sun G."/>
        </authorList>
    </citation>
    <scope>NUCLEOTIDE SEQUENCE [LARGE SCALE GENOMIC DNA]</scope>
    <source>
        <strain evidence="3 4">LNHT1506</strain>
    </source>
</reference>
<dbReference type="InterPro" id="IPR042511">
    <property type="entry name" value="Sld3"/>
</dbReference>
<feature type="region of interest" description="Disordered" evidence="1">
    <location>
        <begin position="563"/>
        <end position="582"/>
    </location>
</feature>
<gene>
    <name evidence="3" type="ORF">AMS68_007713</name>
</gene>
<accession>A0A6H0Y5F3</accession>
<dbReference type="Gene3D" id="1.20.58.2130">
    <property type="match status" value="1"/>
</dbReference>
<dbReference type="AlphaFoldDB" id="A0A6H0Y5F3"/>
<keyword evidence="4" id="KW-1185">Reference proteome</keyword>
<evidence type="ECO:0000313" key="4">
    <source>
        <dbReference type="Proteomes" id="UP000503462"/>
    </source>
</evidence>
<name>A0A6H0Y5F3_9PEZI</name>